<feature type="transmembrane region" description="Helical" evidence="2">
    <location>
        <begin position="369"/>
        <end position="387"/>
    </location>
</feature>
<dbReference type="AlphaFoldDB" id="A0A0G0M3M0"/>
<dbReference type="Gene3D" id="2.60.40.1260">
    <property type="entry name" value="Lamin Tail domain"/>
    <property type="match status" value="2"/>
</dbReference>
<sequence>MPARAASHLVISEIRVAGDLVYDEYVTLYNPTDADINLEGFKLTKKTGSGNEYNLLTAFPALTLKSKESITVSHQQATYEGLKYSTKSNSLASDNTVLIYDKNKAVVDKVGFGKVADYEKNPAAALGKNQKLIRKDNIDTDDNAADFEVLSDGEDAASADNPGSSTAQSANIIISEIYPDPPTEISESKREWIELYNTENFDVDLGGWALQDVKGSVHKFFIQPATIIPKNGFLVFESVVTKISLNNDGDEMLLIDKNGSIIYSTPDYGKTKTTLSFANFDNVWSWTQTVTKNSANIKNIVEEEESSSANISKSKTTTKKTSTTKKSASSSSKTIAGKAKKTGTVEDPEVLGAEDIISDEKDLNYNRNLGIMFLLGGAVIASLYLAYKNKDVLSENFKN</sequence>
<accession>A0A0G0M3M0</accession>
<feature type="compositionally biased region" description="Low complexity" evidence="1">
    <location>
        <begin position="307"/>
        <end position="337"/>
    </location>
</feature>
<evidence type="ECO:0000256" key="2">
    <source>
        <dbReference type="SAM" id="Phobius"/>
    </source>
</evidence>
<feature type="domain" description="LTD" evidence="3">
    <location>
        <begin position="1"/>
        <end position="114"/>
    </location>
</feature>
<dbReference type="InterPro" id="IPR001322">
    <property type="entry name" value="Lamin_tail_dom"/>
</dbReference>
<gene>
    <name evidence="4" type="ORF">UT18_C0006G0048</name>
</gene>
<reference evidence="4 5" key="1">
    <citation type="journal article" date="2015" name="Nature">
        <title>rRNA introns, odd ribosomes, and small enigmatic genomes across a large radiation of phyla.</title>
        <authorList>
            <person name="Brown C.T."/>
            <person name="Hug L.A."/>
            <person name="Thomas B.C."/>
            <person name="Sharon I."/>
            <person name="Castelle C.J."/>
            <person name="Singh A."/>
            <person name="Wilkins M.J."/>
            <person name="Williams K.H."/>
            <person name="Banfield J.F."/>
        </authorList>
    </citation>
    <scope>NUCLEOTIDE SEQUENCE [LARGE SCALE GENOMIC DNA]</scope>
</reference>
<evidence type="ECO:0000256" key="1">
    <source>
        <dbReference type="SAM" id="MobiDB-lite"/>
    </source>
</evidence>
<feature type="domain" description="LTD" evidence="3">
    <location>
        <begin position="163"/>
        <end position="291"/>
    </location>
</feature>
<organism evidence="4 5">
    <name type="scientific">candidate division CPR2 bacterium GW2011_GWC2_39_10</name>
    <dbReference type="NCBI Taxonomy" id="1618345"/>
    <lineage>
        <taxon>Bacteria</taxon>
        <taxon>Bacteria division CPR2</taxon>
    </lineage>
</organism>
<dbReference type="PROSITE" id="PS51841">
    <property type="entry name" value="LTD"/>
    <property type="match status" value="2"/>
</dbReference>
<evidence type="ECO:0000259" key="3">
    <source>
        <dbReference type="PROSITE" id="PS51841"/>
    </source>
</evidence>
<proteinExistence type="predicted"/>
<feature type="region of interest" description="Disordered" evidence="1">
    <location>
        <begin position="306"/>
        <end position="340"/>
    </location>
</feature>
<keyword evidence="2" id="KW-0472">Membrane</keyword>
<keyword evidence="2" id="KW-0812">Transmembrane</keyword>
<dbReference type="Proteomes" id="UP000034207">
    <property type="component" value="Unassembled WGS sequence"/>
</dbReference>
<keyword evidence="2" id="KW-1133">Transmembrane helix</keyword>
<comment type="caution">
    <text evidence="4">The sequence shown here is derived from an EMBL/GenBank/DDBJ whole genome shotgun (WGS) entry which is preliminary data.</text>
</comment>
<dbReference type="InterPro" id="IPR036415">
    <property type="entry name" value="Lamin_tail_dom_sf"/>
</dbReference>
<dbReference type="EMBL" id="LBVV01000006">
    <property type="protein sequence ID" value="KKQ94950.1"/>
    <property type="molecule type" value="Genomic_DNA"/>
</dbReference>
<name>A0A0G0M3M0_UNCC2</name>
<evidence type="ECO:0000313" key="4">
    <source>
        <dbReference type="EMBL" id="KKQ94950.1"/>
    </source>
</evidence>
<protein>
    <recommendedName>
        <fullName evidence="3">LTD domain-containing protein</fullName>
    </recommendedName>
</protein>
<dbReference type="SUPFAM" id="SSF74853">
    <property type="entry name" value="Lamin A/C globular tail domain"/>
    <property type="match status" value="2"/>
</dbReference>
<dbReference type="STRING" id="1618345.UT18_C0006G0048"/>
<evidence type="ECO:0000313" key="5">
    <source>
        <dbReference type="Proteomes" id="UP000034207"/>
    </source>
</evidence>
<dbReference type="Pfam" id="PF00932">
    <property type="entry name" value="LTD"/>
    <property type="match status" value="2"/>
</dbReference>